<feature type="signal peptide" evidence="1">
    <location>
        <begin position="1"/>
        <end position="20"/>
    </location>
</feature>
<comment type="caution">
    <text evidence="2">The sequence shown here is derived from an EMBL/GenBank/DDBJ whole genome shotgun (WGS) entry which is preliminary data.</text>
</comment>
<accession>A0A8H9GKJ0</accession>
<dbReference type="Proteomes" id="UP000600547">
    <property type="component" value="Unassembled WGS sequence"/>
</dbReference>
<sequence length="160" mass="16237">MRRALWALLGGGVLASAVPAAPAPEVLAQRTVTQAARTLAGQAAGEVHATVQLVRQGDALQARASLTGTLTGPAVVNGTLRLVDGNGQELTRSNPRQLAPLRAGQAAELVTPTTSATGEAPCVDAQLTVWSGAQAPGQDAAAPRGPELRPTVFALRLCPP</sequence>
<proteinExistence type="predicted"/>
<keyword evidence="3" id="KW-1185">Reference proteome</keyword>
<organism evidence="2 3">
    <name type="scientific">Deinococcus arenae</name>
    <dbReference type="NCBI Taxonomy" id="1452751"/>
    <lineage>
        <taxon>Bacteria</taxon>
        <taxon>Thermotogati</taxon>
        <taxon>Deinococcota</taxon>
        <taxon>Deinococci</taxon>
        <taxon>Deinococcales</taxon>
        <taxon>Deinococcaceae</taxon>
        <taxon>Deinococcus</taxon>
    </lineage>
</organism>
<name>A0A8H9GKJ0_9DEIO</name>
<dbReference type="AlphaFoldDB" id="A0A8H9GKJ0"/>
<evidence type="ECO:0008006" key="4">
    <source>
        <dbReference type="Google" id="ProtNLM"/>
    </source>
</evidence>
<protein>
    <recommendedName>
        <fullName evidence="4">DUF5666 domain-containing protein</fullName>
    </recommendedName>
</protein>
<evidence type="ECO:0000313" key="2">
    <source>
        <dbReference type="EMBL" id="GGM34938.1"/>
    </source>
</evidence>
<dbReference type="RefSeq" id="WP_189062453.1">
    <property type="nucleotide sequence ID" value="NZ_BMQG01000002.1"/>
</dbReference>
<reference evidence="3" key="1">
    <citation type="journal article" date="2019" name="Int. J. Syst. Evol. Microbiol.">
        <title>The Global Catalogue of Microorganisms (GCM) 10K type strain sequencing project: providing services to taxonomists for standard genome sequencing and annotation.</title>
        <authorList>
            <consortium name="The Broad Institute Genomics Platform"/>
            <consortium name="The Broad Institute Genome Sequencing Center for Infectious Disease"/>
            <person name="Wu L."/>
            <person name="Ma J."/>
        </authorList>
    </citation>
    <scope>NUCLEOTIDE SEQUENCE [LARGE SCALE GENOMIC DNA]</scope>
    <source>
        <strain evidence="3">JCM 31047</strain>
    </source>
</reference>
<gene>
    <name evidence="2" type="ORF">GCM10008956_09180</name>
</gene>
<evidence type="ECO:0000256" key="1">
    <source>
        <dbReference type="SAM" id="SignalP"/>
    </source>
</evidence>
<keyword evidence="1" id="KW-0732">Signal</keyword>
<dbReference type="EMBL" id="BMQG01000002">
    <property type="protein sequence ID" value="GGM34938.1"/>
    <property type="molecule type" value="Genomic_DNA"/>
</dbReference>
<feature type="chain" id="PRO_5034272806" description="DUF5666 domain-containing protein" evidence="1">
    <location>
        <begin position="21"/>
        <end position="160"/>
    </location>
</feature>
<evidence type="ECO:0000313" key="3">
    <source>
        <dbReference type="Proteomes" id="UP000600547"/>
    </source>
</evidence>